<dbReference type="Pfam" id="PF13586">
    <property type="entry name" value="DDE_Tnp_1_2"/>
    <property type="match status" value="1"/>
</dbReference>
<evidence type="ECO:0000259" key="1">
    <source>
        <dbReference type="Pfam" id="PF13586"/>
    </source>
</evidence>
<proteinExistence type="predicted"/>
<accession>A0A7U7GA89</accession>
<name>A0A7U7GA89_9GAMM</name>
<dbReference type="PANTHER" id="PTHR30007">
    <property type="entry name" value="PHP DOMAIN PROTEIN"/>
    <property type="match status" value="1"/>
</dbReference>
<evidence type="ECO:0000313" key="3">
    <source>
        <dbReference type="Proteomes" id="UP000019184"/>
    </source>
</evidence>
<reference evidence="2 3" key="1">
    <citation type="journal article" date="2014" name="ISME J.">
        <title>Candidatus Competibacter-lineage genomes retrieved from metagenomes reveal functional metabolic diversity.</title>
        <authorList>
            <person name="McIlroy S.J."/>
            <person name="Albertsen M."/>
            <person name="Andresen E.K."/>
            <person name="Saunders A.M."/>
            <person name="Kristiansen R."/>
            <person name="Stokholm-Bjerregaard M."/>
            <person name="Nielsen K.L."/>
            <person name="Nielsen P.H."/>
        </authorList>
    </citation>
    <scope>NUCLEOTIDE SEQUENCE [LARGE SCALE GENOMIC DNA]</scope>
    <source>
        <strain evidence="2 3">Run_B_J11</strain>
    </source>
</reference>
<evidence type="ECO:0000313" key="2">
    <source>
        <dbReference type="EMBL" id="CDH44599.1"/>
    </source>
</evidence>
<protein>
    <recommendedName>
        <fullName evidence="1">Transposase DDE domain-containing protein</fullName>
    </recommendedName>
</protein>
<dbReference type="InterPro" id="IPR025668">
    <property type="entry name" value="Tnp_DDE_dom"/>
</dbReference>
<organism evidence="2 3">
    <name type="scientific">Candidatus Contendobacter odensis Run_B_J11</name>
    <dbReference type="NCBI Taxonomy" id="1400861"/>
    <lineage>
        <taxon>Bacteria</taxon>
        <taxon>Pseudomonadati</taxon>
        <taxon>Pseudomonadota</taxon>
        <taxon>Gammaproteobacteria</taxon>
        <taxon>Candidatus Competibacteraceae</taxon>
        <taxon>Candidatus Contendibacter</taxon>
    </lineage>
</organism>
<comment type="caution">
    <text evidence="2">The sequence shown here is derived from an EMBL/GenBank/DDBJ whole genome shotgun (WGS) entry which is preliminary data.</text>
</comment>
<dbReference type="Proteomes" id="UP000019184">
    <property type="component" value="Unassembled WGS sequence"/>
</dbReference>
<sequence>MIEIVKKKKKKEFHVLPRRWVVERTFAWLNRYRRLIKITSGNRHPVRVMFMLLQSD</sequence>
<dbReference type="EMBL" id="CBTK010000086">
    <property type="protein sequence ID" value="CDH44599.1"/>
    <property type="molecule type" value="Genomic_DNA"/>
</dbReference>
<keyword evidence="3" id="KW-1185">Reference proteome</keyword>
<dbReference type="AlphaFoldDB" id="A0A7U7GA89"/>
<gene>
    <name evidence="2" type="ORF">BN874_1760001</name>
</gene>
<feature type="domain" description="Transposase DDE" evidence="1">
    <location>
        <begin position="7"/>
        <end position="38"/>
    </location>
</feature>
<dbReference type="PANTHER" id="PTHR30007:SF0">
    <property type="entry name" value="TRANSPOSASE"/>
    <property type="match status" value="1"/>
</dbReference>
<dbReference type="OrthoDB" id="1551210at2"/>